<comment type="caution">
    <text evidence="3">The sequence shown here is derived from an EMBL/GenBank/DDBJ whole genome shotgun (WGS) entry which is preliminary data.</text>
</comment>
<dbReference type="PANTHER" id="PTHR12702:SF0">
    <property type="entry name" value="EXOCYST COMPLEX COMPONENT 6"/>
    <property type="match status" value="1"/>
</dbReference>
<accession>A0A1X2H7V0</accession>
<evidence type="ECO:0000313" key="4">
    <source>
        <dbReference type="Proteomes" id="UP000242180"/>
    </source>
</evidence>
<feature type="domain" description="Exocyst complex component EXOC6/Sec15 N-terminal" evidence="2">
    <location>
        <begin position="69"/>
        <end position="238"/>
    </location>
</feature>
<dbReference type="GO" id="GO:0000145">
    <property type="term" value="C:exocyst"/>
    <property type="evidence" value="ECO:0007669"/>
    <property type="project" value="TreeGrafter"/>
</dbReference>
<evidence type="ECO:0000259" key="1">
    <source>
        <dbReference type="Pfam" id="PF04091"/>
    </source>
</evidence>
<dbReference type="Pfam" id="PF04091">
    <property type="entry name" value="Sec15_C"/>
    <property type="match status" value="1"/>
</dbReference>
<evidence type="ECO:0000313" key="3">
    <source>
        <dbReference type="EMBL" id="ORY94633.1"/>
    </source>
</evidence>
<sequence length="607" mass="70145">MSVVSKGDPELGRLAEKMTQPGVADTNISASGLELTFSAALDDAENLEQLGPVIKQITETGRQEAFVDQLDALIRKKDGEIERMCNAHYQEFVQAVDQLLKVRKGSVVLRQKLADVNITLQTRGNKLAEKRRELIEARRVQHNVEDAIEALQKSLAVLDLANKAEFHLEDKKYYSALKTLDSLENEHLVELPQYSFVKQLSQGVPTMQNIIKDDVTVQLREWLASVRGVSRDIGSLAMQRMQERQERWRSKTADNPKLRYLQHHNVNSAIEMVVNEGLECKGYSVKRQEFKASYEEDRRAQANLALSTPISLRDGNMTPFERLLQDIVGFFIIEHIILHSTQDFRSQSEVDALWEMVTGKVILIVSESLKGCRDPELFLRIKFSLLIFIQTLESFDYSVKPLQETLLTLFQRYSELLISQYSEVFEKIVEEDECMPMTVENADELREVMQYTRFRPDREFLKRHGFPLRLPFSKVFPTCCRDVSGFVHQFYQFAEGFSQTHGEMDDILKKAVDSLLIQKVNAILLKKLQSTNLSQIVQIIINIEYFESTCPDFEMLLMETRSFHRSGRINLKATSTFEETRRKAEKRIFELVNSKLDEFLELSDFEW</sequence>
<dbReference type="GO" id="GO:0006886">
    <property type="term" value="P:intracellular protein transport"/>
    <property type="evidence" value="ECO:0007669"/>
    <property type="project" value="InterPro"/>
</dbReference>
<evidence type="ECO:0000259" key="2">
    <source>
        <dbReference type="Pfam" id="PF20651"/>
    </source>
</evidence>
<dbReference type="PANTHER" id="PTHR12702">
    <property type="entry name" value="SEC15"/>
    <property type="match status" value="1"/>
</dbReference>
<dbReference type="AlphaFoldDB" id="A0A1X2H7V0"/>
<reference evidence="3 4" key="1">
    <citation type="submission" date="2016-07" db="EMBL/GenBank/DDBJ databases">
        <title>Pervasive Adenine N6-methylation of Active Genes in Fungi.</title>
        <authorList>
            <consortium name="DOE Joint Genome Institute"/>
            <person name="Mondo S.J."/>
            <person name="Dannebaum R.O."/>
            <person name="Kuo R.C."/>
            <person name="Labutti K."/>
            <person name="Haridas S."/>
            <person name="Kuo A."/>
            <person name="Salamov A."/>
            <person name="Ahrendt S.R."/>
            <person name="Lipzen A."/>
            <person name="Sullivan W."/>
            <person name="Andreopoulos W.B."/>
            <person name="Clum A."/>
            <person name="Lindquist E."/>
            <person name="Daum C."/>
            <person name="Ramamoorthy G.K."/>
            <person name="Gryganskyi A."/>
            <person name="Culley D."/>
            <person name="Magnuson J.K."/>
            <person name="James T.Y."/>
            <person name="O'Malley M.A."/>
            <person name="Stajich J.E."/>
            <person name="Spatafora J.W."/>
            <person name="Visel A."/>
            <person name="Grigoriev I.V."/>
        </authorList>
    </citation>
    <scope>NUCLEOTIDE SEQUENCE [LARGE SCALE GENOMIC DNA]</scope>
    <source>
        <strain evidence="3 4">NRRL 2496</strain>
    </source>
</reference>
<dbReference type="FunCoup" id="A0A1X2H7V0">
    <property type="interactions" value="383"/>
</dbReference>
<dbReference type="EMBL" id="MCGN01000007">
    <property type="protein sequence ID" value="ORY94633.1"/>
    <property type="molecule type" value="Genomic_DNA"/>
</dbReference>
<keyword evidence="4" id="KW-1185">Reference proteome</keyword>
<dbReference type="InterPro" id="IPR046361">
    <property type="entry name" value="EXOC6/Sec15_C"/>
</dbReference>
<dbReference type="InterPro" id="IPR042045">
    <property type="entry name" value="EXOC6/Sec15_C_dom1"/>
</dbReference>
<dbReference type="GO" id="GO:0090522">
    <property type="term" value="P:vesicle tethering involved in exocytosis"/>
    <property type="evidence" value="ECO:0007669"/>
    <property type="project" value="InterPro"/>
</dbReference>
<dbReference type="Proteomes" id="UP000242180">
    <property type="component" value="Unassembled WGS sequence"/>
</dbReference>
<dbReference type="OMA" id="FPFHSEQ"/>
<protein>
    <submittedName>
        <fullName evidence="3">Exocyst complex subunit Sec15-like-domain-containing protein</fullName>
    </submittedName>
</protein>
<proteinExistence type="predicted"/>
<dbReference type="GO" id="GO:0016020">
    <property type="term" value="C:membrane"/>
    <property type="evidence" value="ECO:0007669"/>
    <property type="project" value="TreeGrafter"/>
</dbReference>
<dbReference type="Pfam" id="PF20651">
    <property type="entry name" value="EXOC6_Sec15_N"/>
    <property type="match status" value="1"/>
</dbReference>
<dbReference type="GO" id="GO:0006893">
    <property type="term" value="P:Golgi to plasma membrane transport"/>
    <property type="evidence" value="ECO:0007669"/>
    <property type="project" value="TreeGrafter"/>
</dbReference>
<dbReference type="InterPro" id="IPR007225">
    <property type="entry name" value="EXOC6/Sec15"/>
</dbReference>
<dbReference type="Gene3D" id="1.10.357.30">
    <property type="entry name" value="Exocyst complex subunit Sec15 C-terminal domain, N-terminal subdomain"/>
    <property type="match status" value="1"/>
</dbReference>
<organism evidence="3 4">
    <name type="scientific">Syncephalastrum racemosum</name>
    <name type="common">Filamentous fungus</name>
    <dbReference type="NCBI Taxonomy" id="13706"/>
    <lineage>
        <taxon>Eukaryota</taxon>
        <taxon>Fungi</taxon>
        <taxon>Fungi incertae sedis</taxon>
        <taxon>Mucoromycota</taxon>
        <taxon>Mucoromycotina</taxon>
        <taxon>Mucoromycetes</taxon>
        <taxon>Mucorales</taxon>
        <taxon>Syncephalastraceae</taxon>
        <taxon>Syncephalastrum</taxon>
    </lineage>
</organism>
<dbReference type="OrthoDB" id="10267033at2759"/>
<dbReference type="InterPro" id="IPR048359">
    <property type="entry name" value="EXOC6_Sec15_N"/>
</dbReference>
<dbReference type="STRING" id="13706.A0A1X2H7V0"/>
<dbReference type="InParanoid" id="A0A1X2H7V0"/>
<name>A0A1X2H7V0_SYNRA</name>
<feature type="domain" description="Exocyst complex subunit EXOC6/Sec15 C-terminal" evidence="1">
    <location>
        <begin position="401"/>
        <end position="607"/>
    </location>
</feature>
<gene>
    <name evidence="3" type="ORF">BCR43DRAFT_531777</name>
</gene>